<dbReference type="STRING" id="283909.R7U9L5"/>
<comment type="similarity">
    <text evidence="3">Belongs to the VAM6/VPS39 family.</text>
</comment>
<dbReference type="InterPro" id="IPR000547">
    <property type="entry name" value="Clathrin_H-chain/VPS_repeat"/>
</dbReference>
<evidence type="ECO:0000256" key="2">
    <source>
        <dbReference type="ARBA" id="ARBA00023136"/>
    </source>
</evidence>
<gene>
    <name evidence="6" type="ORF">CAPTEDRAFT_91738</name>
</gene>
<reference evidence="7" key="3">
    <citation type="submission" date="2015-06" db="UniProtKB">
        <authorList>
            <consortium name="EnsemblMetazoa"/>
        </authorList>
    </citation>
    <scope>IDENTIFICATION</scope>
</reference>
<dbReference type="HOGENOM" id="CLU_004190_1_1_1"/>
<dbReference type="GO" id="GO:0016020">
    <property type="term" value="C:membrane"/>
    <property type="evidence" value="ECO:0007669"/>
    <property type="project" value="TreeGrafter"/>
</dbReference>
<evidence type="ECO:0000256" key="1">
    <source>
        <dbReference type="ARBA" id="ARBA00004184"/>
    </source>
</evidence>
<dbReference type="InterPro" id="IPR036322">
    <property type="entry name" value="WD40_repeat_dom_sf"/>
</dbReference>
<dbReference type="InterPro" id="IPR032914">
    <property type="entry name" value="Vam6/VPS39/TRAP1"/>
</dbReference>
<dbReference type="EnsemblMetazoa" id="CapteT91738">
    <property type="protein sequence ID" value="CapteP91738"/>
    <property type="gene ID" value="CapteG91738"/>
</dbReference>
<dbReference type="EMBL" id="KB305961">
    <property type="protein sequence ID" value="ELU00488.1"/>
    <property type="molecule type" value="Genomic_DNA"/>
</dbReference>
<dbReference type="GO" id="GO:0012505">
    <property type="term" value="C:endomembrane system"/>
    <property type="evidence" value="ECO:0007669"/>
    <property type="project" value="UniProtKB-SubCell"/>
</dbReference>
<dbReference type="OMA" id="EEYCNQV"/>
<dbReference type="PANTHER" id="PTHR12894">
    <property type="entry name" value="CNH DOMAIN CONTAINING"/>
    <property type="match status" value="1"/>
</dbReference>
<dbReference type="Pfam" id="PF00780">
    <property type="entry name" value="CNH"/>
    <property type="match status" value="1"/>
</dbReference>
<protein>
    <recommendedName>
        <fullName evidence="5">CNH domain-containing protein</fullName>
    </recommendedName>
</protein>
<evidence type="ECO:0000313" key="6">
    <source>
        <dbReference type="EMBL" id="ELU00488.1"/>
    </source>
</evidence>
<feature type="repeat" description="CHCR" evidence="4">
    <location>
        <begin position="563"/>
        <end position="737"/>
    </location>
</feature>
<dbReference type="AlphaFoldDB" id="R7U9L5"/>
<evidence type="ECO:0000256" key="3">
    <source>
        <dbReference type="ARBA" id="ARBA00038201"/>
    </source>
</evidence>
<evidence type="ECO:0000313" key="7">
    <source>
        <dbReference type="EnsemblMetazoa" id="CapteP91738"/>
    </source>
</evidence>
<dbReference type="PROSITE" id="PS50219">
    <property type="entry name" value="CNH"/>
    <property type="match status" value="1"/>
</dbReference>
<dbReference type="GO" id="GO:0005737">
    <property type="term" value="C:cytoplasm"/>
    <property type="evidence" value="ECO:0007669"/>
    <property type="project" value="TreeGrafter"/>
</dbReference>
<dbReference type="FunCoup" id="R7U9L5">
    <property type="interactions" value="2169"/>
</dbReference>
<dbReference type="SMART" id="SM00036">
    <property type="entry name" value="CNH"/>
    <property type="match status" value="1"/>
</dbReference>
<dbReference type="GO" id="GO:0034058">
    <property type="term" value="P:endosomal vesicle fusion"/>
    <property type="evidence" value="ECO:0007669"/>
    <property type="project" value="TreeGrafter"/>
</dbReference>
<evidence type="ECO:0000313" key="8">
    <source>
        <dbReference type="Proteomes" id="UP000014760"/>
    </source>
</evidence>
<accession>R7U9L5</accession>
<dbReference type="OrthoDB" id="5325112at2759"/>
<dbReference type="InterPro" id="IPR019453">
    <property type="entry name" value="VPS39/TGFA1_Znf"/>
</dbReference>
<evidence type="ECO:0000256" key="4">
    <source>
        <dbReference type="PROSITE-ProRule" id="PRU01006"/>
    </source>
</evidence>
<dbReference type="Proteomes" id="UP000014760">
    <property type="component" value="Unassembled WGS sequence"/>
</dbReference>
<dbReference type="EMBL" id="AMQN01009681">
    <property type="status" value="NOT_ANNOTATED_CDS"/>
    <property type="molecule type" value="Genomic_DNA"/>
</dbReference>
<proteinExistence type="inferred from homology"/>
<reference evidence="8" key="1">
    <citation type="submission" date="2012-12" db="EMBL/GenBank/DDBJ databases">
        <authorList>
            <person name="Hellsten U."/>
            <person name="Grimwood J."/>
            <person name="Chapman J.A."/>
            <person name="Shapiro H."/>
            <person name="Aerts A."/>
            <person name="Otillar R.P."/>
            <person name="Terry A.Y."/>
            <person name="Boore J.L."/>
            <person name="Simakov O."/>
            <person name="Marletaz F."/>
            <person name="Cho S.-J."/>
            <person name="Edsinger-Gonzales E."/>
            <person name="Havlak P."/>
            <person name="Kuo D.-H."/>
            <person name="Larsson T."/>
            <person name="Lv J."/>
            <person name="Arendt D."/>
            <person name="Savage R."/>
            <person name="Osoegawa K."/>
            <person name="de Jong P."/>
            <person name="Lindberg D.R."/>
            <person name="Seaver E.C."/>
            <person name="Weisblat D.A."/>
            <person name="Putnam N.H."/>
            <person name="Grigoriev I.V."/>
            <person name="Rokhsar D.S."/>
        </authorList>
    </citation>
    <scope>NUCLEOTIDE SEQUENCE</scope>
    <source>
        <strain evidence="8">I ESC-2004</strain>
    </source>
</reference>
<dbReference type="InterPro" id="IPR001180">
    <property type="entry name" value="CNH_dom"/>
</dbReference>
<sequence length="879" mass="100196">MHDAYEICPILEKLPLIIEAIACYNDNLLVGTRQGHLLVYTITPAPGRADTRFDVALDRSHKSFSKRPINQLAVVPEYHILISLSDGLISVHDLTVYAQITSIPKTKGATLFAIDLQVCPYVQYTLRMCVAVKRKLQLFYWKNRDFHELQPDLSVPDIPKCMEWCQDSLALGFKREFFLVMVDTGDLKELFPTGKMMEPTITRLDNDRLALGRDNMTIFIDAEGDPTQTYAPTWTDMPVSMVQHSPYIIAVLPKCVEIRTIEPKLLIQNVELPKPRFICCGGGQVYVASVNYIWRLASTPITTQIKQLLTSKEYELALHLANMTEESSSDKNRRIQHIRNLFAFDLFSQHRFQESLKIFAELGTDPSHVIGLYPNLLPQEYRNELEYPDRVPELEGIDLENGFLSLIEYLTHQRNELSKDMSKDMVSSAIVEGTATITSKKQLSQIIDTSLLKCYIHTNDALVAPLLRLKDNSCHIEETERVLKKHQKYSELIILYEKKGLHRKALDLLLRQSQKVNSPLKGHDRTVDYLQRLGADHLHIIFDFAEWVLKQCPVDGLKIFTEDMSEVESLPREEVVNYLERTAKNLVIPYLEHIITVWKDAKTDFHNHLANAYKEQICDLMSEYLNSLPEGEAPAKSGSEPGDLGELRKKLLAFLETSSHYTPERLLAHFPLDSFFEERALLLGKLGRHEQALALYVHVIGDNQAAVAYCQRNYDPNKEDYKDVFLHLLKLHLCPPDLRSLGVTAGALGAAAATQPDDGLQLALDLVEGHANQIDTAKALQLLPMHTKVEEVLIFLETVLEEKAGRKRSSQVLKSLLYAEHLQVQEQRIHYQKTKFVITEEKVCCVCKKRISNSAFARYPNGVIVHYFCCKDPQHCPVD</sequence>
<dbReference type="PANTHER" id="PTHR12894:SF49">
    <property type="entry name" value="VAM6_VPS39-LIKE PROTEIN"/>
    <property type="match status" value="1"/>
</dbReference>
<dbReference type="InterPro" id="IPR019452">
    <property type="entry name" value="VPS39/TGF_beta_rcpt-assoc_1"/>
</dbReference>
<feature type="domain" description="CNH" evidence="5">
    <location>
        <begin position="15"/>
        <end position="285"/>
    </location>
</feature>
<dbReference type="Pfam" id="PF10367">
    <property type="entry name" value="zf-Vps39_C"/>
    <property type="match status" value="1"/>
</dbReference>
<keyword evidence="2" id="KW-0472">Membrane</keyword>
<dbReference type="GO" id="GO:0006886">
    <property type="term" value="P:intracellular protein transport"/>
    <property type="evidence" value="ECO:0007669"/>
    <property type="project" value="UniProtKB-UniRule"/>
</dbReference>
<comment type="subcellular location">
    <subcellularLocation>
        <location evidence="1">Endomembrane system</location>
        <topology evidence="1">Peripheral membrane protein</topology>
    </subcellularLocation>
</comment>
<keyword evidence="8" id="KW-1185">Reference proteome</keyword>
<evidence type="ECO:0000259" key="5">
    <source>
        <dbReference type="PROSITE" id="PS50219"/>
    </source>
</evidence>
<dbReference type="SUPFAM" id="SSF50978">
    <property type="entry name" value="WD40 repeat-like"/>
    <property type="match status" value="1"/>
</dbReference>
<dbReference type="PROSITE" id="PS50236">
    <property type="entry name" value="CHCR"/>
    <property type="match status" value="1"/>
</dbReference>
<organism evidence="6">
    <name type="scientific">Capitella teleta</name>
    <name type="common">Polychaete worm</name>
    <dbReference type="NCBI Taxonomy" id="283909"/>
    <lineage>
        <taxon>Eukaryota</taxon>
        <taxon>Metazoa</taxon>
        <taxon>Spiralia</taxon>
        <taxon>Lophotrochozoa</taxon>
        <taxon>Annelida</taxon>
        <taxon>Polychaeta</taxon>
        <taxon>Sedentaria</taxon>
        <taxon>Scolecida</taxon>
        <taxon>Capitellidae</taxon>
        <taxon>Capitella</taxon>
    </lineage>
</organism>
<dbReference type="GO" id="GO:0006914">
    <property type="term" value="P:autophagy"/>
    <property type="evidence" value="ECO:0007669"/>
    <property type="project" value="TreeGrafter"/>
</dbReference>
<name>R7U9L5_CAPTE</name>
<dbReference type="Pfam" id="PF10366">
    <property type="entry name" value="Vps39_1"/>
    <property type="match status" value="1"/>
</dbReference>
<reference evidence="6 8" key="2">
    <citation type="journal article" date="2013" name="Nature">
        <title>Insights into bilaterian evolution from three spiralian genomes.</title>
        <authorList>
            <person name="Simakov O."/>
            <person name="Marletaz F."/>
            <person name="Cho S.J."/>
            <person name="Edsinger-Gonzales E."/>
            <person name="Havlak P."/>
            <person name="Hellsten U."/>
            <person name="Kuo D.H."/>
            <person name="Larsson T."/>
            <person name="Lv J."/>
            <person name="Arendt D."/>
            <person name="Savage R."/>
            <person name="Osoegawa K."/>
            <person name="de Jong P."/>
            <person name="Grimwood J."/>
            <person name="Chapman J.A."/>
            <person name="Shapiro H."/>
            <person name="Aerts A."/>
            <person name="Otillar R.P."/>
            <person name="Terry A.Y."/>
            <person name="Boore J.L."/>
            <person name="Grigoriev I.V."/>
            <person name="Lindberg D.R."/>
            <person name="Seaver E.C."/>
            <person name="Weisblat D.A."/>
            <person name="Putnam N.H."/>
            <person name="Rokhsar D.S."/>
        </authorList>
    </citation>
    <scope>NUCLEOTIDE SEQUENCE</scope>
    <source>
        <strain evidence="6 8">I ESC-2004</strain>
    </source>
</reference>